<proteinExistence type="predicted"/>
<sequence>MAGMTCPHCGQTMYSAYGEADKVKCIYCNKEFSPKPVAG</sequence>
<dbReference type="Gene3D" id="2.20.28.30">
    <property type="entry name" value="RNA polymerase ii, chain L"/>
    <property type="match status" value="1"/>
</dbReference>
<reference evidence="1" key="1">
    <citation type="journal article" date="2014" name="Front. Microbiol.">
        <title>High frequency of phylogenetically diverse reductive dehalogenase-homologous genes in deep subseafloor sedimentary metagenomes.</title>
        <authorList>
            <person name="Kawai M."/>
            <person name="Futagami T."/>
            <person name="Toyoda A."/>
            <person name="Takaki Y."/>
            <person name="Nishi S."/>
            <person name="Hori S."/>
            <person name="Arai W."/>
            <person name="Tsubouchi T."/>
            <person name="Morono Y."/>
            <person name="Uchiyama I."/>
            <person name="Ito T."/>
            <person name="Fujiyama A."/>
            <person name="Inagaki F."/>
            <person name="Takami H."/>
        </authorList>
    </citation>
    <scope>NUCLEOTIDE SEQUENCE</scope>
    <source>
        <strain evidence="1">Expedition CK06-06</strain>
    </source>
</reference>
<evidence type="ECO:0000313" key="1">
    <source>
        <dbReference type="EMBL" id="GAI63490.1"/>
    </source>
</evidence>
<name>X1RK23_9ZZZZ</name>
<organism evidence="1">
    <name type="scientific">marine sediment metagenome</name>
    <dbReference type="NCBI Taxonomy" id="412755"/>
    <lineage>
        <taxon>unclassified sequences</taxon>
        <taxon>metagenomes</taxon>
        <taxon>ecological metagenomes</taxon>
    </lineage>
</organism>
<protein>
    <submittedName>
        <fullName evidence="1">Uncharacterized protein</fullName>
    </submittedName>
</protein>
<accession>X1RK23</accession>
<dbReference type="AlphaFoldDB" id="X1RK23"/>
<comment type="caution">
    <text evidence="1">The sequence shown here is derived from an EMBL/GenBank/DDBJ whole genome shotgun (WGS) entry which is preliminary data.</text>
</comment>
<dbReference type="EMBL" id="BARW01004474">
    <property type="protein sequence ID" value="GAI63490.1"/>
    <property type="molecule type" value="Genomic_DNA"/>
</dbReference>
<gene>
    <name evidence="1" type="ORF">S12H4_10456</name>
</gene>